<feature type="signal peptide" evidence="1">
    <location>
        <begin position="1"/>
        <end position="31"/>
    </location>
</feature>
<evidence type="ECO:0000313" key="2">
    <source>
        <dbReference type="EMBL" id="KAK8243644.1"/>
    </source>
</evidence>
<reference evidence="2 3" key="1">
    <citation type="submission" date="2024-04" db="EMBL/GenBank/DDBJ databases">
        <title>Phyllosticta paracitricarpa is synonymous to the EU quarantine fungus P. citricarpa based on phylogenomic analyses.</title>
        <authorList>
            <consortium name="Lawrence Berkeley National Laboratory"/>
            <person name="Van Ingen-Buijs V.A."/>
            <person name="Van Westerhoven A.C."/>
            <person name="Haridas S."/>
            <person name="Skiadas P."/>
            <person name="Martin F."/>
            <person name="Groenewald J.Z."/>
            <person name="Crous P.W."/>
            <person name="Seidl M.F."/>
        </authorList>
    </citation>
    <scope>NUCLEOTIDE SEQUENCE [LARGE SCALE GENOMIC DNA]</scope>
    <source>
        <strain evidence="2 3">CBS 123374</strain>
    </source>
</reference>
<accession>A0ABR1YYE0</accession>
<dbReference type="Proteomes" id="UP001492380">
    <property type="component" value="Unassembled WGS sequence"/>
</dbReference>
<comment type="caution">
    <text evidence="2">The sequence shown here is derived from an EMBL/GenBank/DDBJ whole genome shotgun (WGS) entry which is preliminary data.</text>
</comment>
<keyword evidence="3" id="KW-1185">Reference proteome</keyword>
<evidence type="ECO:0000256" key="1">
    <source>
        <dbReference type="SAM" id="SignalP"/>
    </source>
</evidence>
<proteinExistence type="predicted"/>
<keyword evidence="1" id="KW-0732">Signal</keyword>
<dbReference type="EMBL" id="JBBWRZ010000002">
    <property type="protein sequence ID" value="KAK8243644.1"/>
    <property type="molecule type" value="Genomic_DNA"/>
</dbReference>
<protein>
    <recommendedName>
        <fullName evidence="4">Secreted protein</fullName>
    </recommendedName>
</protein>
<organism evidence="2 3">
    <name type="scientific">Phyllosticta capitalensis</name>
    <dbReference type="NCBI Taxonomy" id="121624"/>
    <lineage>
        <taxon>Eukaryota</taxon>
        <taxon>Fungi</taxon>
        <taxon>Dikarya</taxon>
        <taxon>Ascomycota</taxon>
        <taxon>Pezizomycotina</taxon>
        <taxon>Dothideomycetes</taxon>
        <taxon>Dothideomycetes incertae sedis</taxon>
        <taxon>Botryosphaeriales</taxon>
        <taxon>Phyllostictaceae</taxon>
        <taxon>Phyllosticta</taxon>
    </lineage>
</organism>
<name>A0ABR1YYE0_9PEZI</name>
<sequence>MVCCFDIGHRMNHRALVHCIFCAWFIVASTAHEHRMVDASHTHTQIIIYHVQRCKPLTRSIRLFQHQLERAHLAHHHSTTITTHVPPVYPPTLPYHHPTYPTQLLHPPPPSTPQSVLPPLLPTPVKLLFAYIVRSRRPSHHLSVFLPIDTRGRLGSSCATHATSHA</sequence>
<evidence type="ECO:0000313" key="3">
    <source>
        <dbReference type="Proteomes" id="UP001492380"/>
    </source>
</evidence>
<evidence type="ECO:0008006" key="4">
    <source>
        <dbReference type="Google" id="ProtNLM"/>
    </source>
</evidence>
<feature type="chain" id="PRO_5046381150" description="Secreted protein" evidence="1">
    <location>
        <begin position="32"/>
        <end position="166"/>
    </location>
</feature>
<gene>
    <name evidence="2" type="ORF">HDK90DRAFT_128866</name>
</gene>